<organism evidence="2 3">
    <name type="scientific">Mycena maculata</name>
    <dbReference type="NCBI Taxonomy" id="230809"/>
    <lineage>
        <taxon>Eukaryota</taxon>
        <taxon>Fungi</taxon>
        <taxon>Dikarya</taxon>
        <taxon>Basidiomycota</taxon>
        <taxon>Agaricomycotina</taxon>
        <taxon>Agaricomycetes</taxon>
        <taxon>Agaricomycetidae</taxon>
        <taxon>Agaricales</taxon>
        <taxon>Marasmiineae</taxon>
        <taxon>Mycenaceae</taxon>
        <taxon>Mycena</taxon>
    </lineage>
</organism>
<accession>A0AAD7H5D1</accession>
<comment type="caution">
    <text evidence="2">The sequence shown here is derived from an EMBL/GenBank/DDBJ whole genome shotgun (WGS) entry which is preliminary data.</text>
</comment>
<dbReference type="EMBL" id="JARJLG010000453">
    <property type="protein sequence ID" value="KAJ7711929.1"/>
    <property type="molecule type" value="Genomic_DNA"/>
</dbReference>
<keyword evidence="3" id="KW-1185">Reference proteome</keyword>
<gene>
    <name evidence="2" type="ORF">DFH07DRAFT_786050</name>
</gene>
<evidence type="ECO:0000256" key="1">
    <source>
        <dbReference type="SAM" id="SignalP"/>
    </source>
</evidence>
<dbReference type="Proteomes" id="UP001215280">
    <property type="component" value="Unassembled WGS sequence"/>
</dbReference>
<sequence length="429" mass="46710">MCAVSKPYLSKWDLRFLCTLVIGIEGVTAKEAVTEATIADDTEGRCWTQRCENSERAWSCWTASWVNILSIHFCGLFPWAAGLGGRLDTHNSKFWLSMLNNTQVREWAYIPGQCDRDYDGQEEAYVLPCGGPPQRAPSRLRKGPLRPILLIKEEEEVICGNQHHFYCRRRRCRQNPGSHFSASSIQTGVFFPIKSWMSKWAGLHCFKAGWAVGQQDLRSVLRRSGRASDITTEQCLTVVRYWQILMCGGNGGCSWCSSGDGSRFDSAVMAVGATAAGEAGITAAAAVVAAAVGATGAAAVDVTALEAAGAAAVCETAAAAGTTKHTGGCDQETAVAVAARQQQQWWLGGSRYGSAVAAGRYSSERDTAVLQQQQQWYRCITAATAVAAWVQVVDASTRGYFRCFQAVMPMLQEVAAYWHHRIRSHADLV</sequence>
<feature type="chain" id="PRO_5042282210" evidence="1">
    <location>
        <begin position="30"/>
        <end position="429"/>
    </location>
</feature>
<keyword evidence="1" id="KW-0732">Signal</keyword>
<protein>
    <submittedName>
        <fullName evidence="2">Uncharacterized protein</fullName>
    </submittedName>
</protein>
<evidence type="ECO:0000313" key="2">
    <source>
        <dbReference type="EMBL" id="KAJ7711929.1"/>
    </source>
</evidence>
<feature type="signal peptide" evidence="1">
    <location>
        <begin position="1"/>
        <end position="29"/>
    </location>
</feature>
<evidence type="ECO:0000313" key="3">
    <source>
        <dbReference type="Proteomes" id="UP001215280"/>
    </source>
</evidence>
<reference evidence="2" key="1">
    <citation type="submission" date="2023-03" db="EMBL/GenBank/DDBJ databases">
        <title>Massive genome expansion in bonnet fungi (Mycena s.s.) driven by repeated elements and novel gene families across ecological guilds.</title>
        <authorList>
            <consortium name="Lawrence Berkeley National Laboratory"/>
            <person name="Harder C.B."/>
            <person name="Miyauchi S."/>
            <person name="Viragh M."/>
            <person name="Kuo A."/>
            <person name="Thoen E."/>
            <person name="Andreopoulos B."/>
            <person name="Lu D."/>
            <person name="Skrede I."/>
            <person name="Drula E."/>
            <person name="Henrissat B."/>
            <person name="Morin E."/>
            <person name="Kohler A."/>
            <person name="Barry K."/>
            <person name="LaButti K."/>
            <person name="Morin E."/>
            <person name="Salamov A."/>
            <person name="Lipzen A."/>
            <person name="Mereny Z."/>
            <person name="Hegedus B."/>
            <person name="Baldrian P."/>
            <person name="Stursova M."/>
            <person name="Weitz H."/>
            <person name="Taylor A."/>
            <person name="Grigoriev I.V."/>
            <person name="Nagy L.G."/>
            <person name="Martin F."/>
            <person name="Kauserud H."/>
        </authorList>
    </citation>
    <scope>NUCLEOTIDE SEQUENCE</scope>
    <source>
        <strain evidence="2">CBHHK188m</strain>
    </source>
</reference>
<proteinExistence type="predicted"/>
<name>A0AAD7H5D1_9AGAR</name>
<dbReference type="AlphaFoldDB" id="A0AAD7H5D1"/>